<protein>
    <submittedName>
        <fullName evidence="1">Uncharacterized protein</fullName>
    </submittedName>
</protein>
<organism evidence="1 2">
    <name type="scientific">Veillonella criceti</name>
    <dbReference type="NCBI Taxonomy" id="103891"/>
    <lineage>
        <taxon>Bacteria</taxon>
        <taxon>Bacillati</taxon>
        <taxon>Bacillota</taxon>
        <taxon>Negativicutes</taxon>
        <taxon>Veillonellales</taxon>
        <taxon>Veillonellaceae</taxon>
        <taxon>Veillonella</taxon>
    </lineage>
</organism>
<gene>
    <name evidence="1" type="ORF">NCTC12020_01816</name>
</gene>
<keyword evidence="2" id="KW-1185">Reference proteome</keyword>
<dbReference type="Proteomes" id="UP000255367">
    <property type="component" value="Unassembled WGS sequence"/>
</dbReference>
<proteinExistence type="predicted"/>
<reference evidence="1 2" key="1">
    <citation type="submission" date="2018-06" db="EMBL/GenBank/DDBJ databases">
        <authorList>
            <consortium name="Pathogen Informatics"/>
            <person name="Doyle S."/>
        </authorList>
    </citation>
    <scope>NUCLEOTIDE SEQUENCE [LARGE SCALE GENOMIC DNA]</scope>
    <source>
        <strain evidence="1 2">NCTC12020</strain>
    </source>
</reference>
<accession>A0A380NN68</accession>
<dbReference type="OrthoDB" id="2052976at2"/>
<name>A0A380NN68_9FIRM</name>
<dbReference type="EMBL" id="UHIO01000001">
    <property type="protein sequence ID" value="SUP44756.1"/>
    <property type="molecule type" value="Genomic_DNA"/>
</dbReference>
<dbReference type="Gene3D" id="3.40.50.2000">
    <property type="entry name" value="Glycogen Phosphorylase B"/>
    <property type="match status" value="2"/>
</dbReference>
<dbReference type="SUPFAM" id="SSF53756">
    <property type="entry name" value="UDP-Glycosyltransferase/glycogen phosphorylase"/>
    <property type="match status" value="1"/>
</dbReference>
<dbReference type="RefSeq" id="WP_115310899.1">
    <property type="nucleotide sequence ID" value="NZ_UHIO01000001.1"/>
</dbReference>
<sequence>MKVLFIRANKGLPDSRVEKELYSLSKEHEVELLGWNREENTENIEEKNIAINNKNFKYYWIGIKAPQGEGFKKILFPMLKFWITICIFLYKNSGKYDVVHFCDFDTSAIAFFVAKFKKMKIVYDIFDYYADSHNAPKFIKSIIKKWENYIINNSDTVILCSEKRREQILPAKAKKIIIINNSPSKAIEFENINLQGDGTRKRLVYVGMLSEDRLLDKIAQVIITRNDIEWHVAGMGILAPYFEKISKKYDNIFYYGKISYPQALCLESQCDYMTAIYDPQVSNHKYADPNKFYEAILLRKPIVVLKGTGIDEVVINKKLGIVLDYNVKNFKRDFSNALNNLVEKNEIYFNRTNASILSDTVYSWEIMEKRLLEAYKWL</sequence>
<evidence type="ECO:0000313" key="2">
    <source>
        <dbReference type="Proteomes" id="UP000255367"/>
    </source>
</evidence>
<evidence type="ECO:0000313" key="1">
    <source>
        <dbReference type="EMBL" id="SUP44756.1"/>
    </source>
</evidence>
<dbReference type="AlphaFoldDB" id="A0A380NN68"/>